<evidence type="ECO:0000313" key="4">
    <source>
        <dbReference type="Proteomes" id="UP000564033"/>
    </source>
</evidence>
<organism evidence="3 4">
    <name type="scientific">Candidatus Dojkabacteria bacterium</name>
    <dbReference type="NCBI Taxonomy" id="2099670"/>
    <lineage>
        <taxon>Bacteria</taxon>
        <taxon>Candidatus Dojkabacteria</taxon>
    </lineage>
</organism>
<keyword evidence="1" id="KW-0812">Transmembrane</keyword>
<dbReference type="Proteomes" id="UP000564033">
    <property type="component" value="Unassembled WGS sequence"/>
</dbReference>
<feature type="domain" description="LytR/CpsA/Psr regulator C-terminal" evidence="2">
    <location>
        <begin position="304"/>
        <end position="393"/>
    </location>
</feature>
<feature type="transmembrane region" description="Helical" evidence="1">
    <location>
        <begin position="21"/>
        <end position="39"/>
    </location>
</feature>
<dbReference type="PANTHER" id="PTHR33392:SF6">
    <property type="entry name" value="POLYISOPRENYL-TEICHOIC ACID--PEPTIDOGLYCAN TEICHOIC ACID TRANSFERASE TAGU"/>
    <property type="match status" value="1"/>
</dbReference>
<evidence type="ECO:0000256" key="1">
    <source>
        <dbReference type="SAM" id="Phobius"/>
    </source>
</evidence>
<dbReference type="AlphaFoldDB" id="A0A847VDK3"/>
<dbReference type="Gene3D" id="3.30.70.2390">
    <property type="match status" value="1"/>
</dbReference>
<name>A0A847VDK3_9BACT</name>
<gene>
    <name evidence="3" type="ORF">GX888_02560</name>
</gene>
<proteinExistence type="predicted"/>
<evidence type="ECO:0000259" key="2">
    <source>
        <dbReference type="Pfam" id="PF13399"/>
    </source>
</evidence>
<dbReference type="PANTHER" id="PTHR33392">
    <property type="entry name" value="POLYISOPRENYL-TEICHOIC ACID--PEPTIDOGLYCAN TEICHOIC ACID TRANSFERASE TAGU"/>
    <property type="match status" value="1"/>
</dbReference>
<sequence length="401" mass="46280">MNKRRKQKKTKSEKKKSKFKLGKLLFFLVIISILGYGIYSYTVFSNIKSINPLSSSNADYYLLSHRKDALEKTLIVFEEYYNEQEVIQSAYIYAVNKEKSKAVLIYIPGRIEYTGVDKDFGSGITVSTFKYAGEFIQEGKGFEYAIWQFQQMLGTNIDNYIWFNAETMQLFEEKLGQPLSGQMYAQYFSNGFELPEEVFFLNSFCSRLSWINLLLSSPELQDSNSTVYSSFSTFLSSIEKLRDIYRSTLHVRPYVIDFSQSEYVTIMESASGVGLSSQIDISAFDSVWRDFVDSMIDRNLEKERVRVEVYNGSGLSGYASQYARKIRNSGLEVVRYDNAPDLVERTQFYVPYPKEYKNSMEVIREIFPGGYDIVQGRPQFMTTGDIVIILGKDIPTVYSFQ</sequence>
<protein>
    <submittedName>
        <fullName evidence="3">LytR C-terminal domain-containing protein</fullName>
    </submittedName>
</protein>
<reference evidence="3 4" key="1">
    <citation type="journal article" date="2020" name="Biotechnol. Biofuels">
        <title>New insights from the biogas microbiome by comprehensive genome-resolved metagenomics of nearly 1600 species originating from multiple anaerobic digesters.</title>
        <authorList>
            <person name="Campanaro S."/>
            <person name="Treu L."/>
            <person name="Rodriguez-R L.M."/>
            <person name="Kovalovszki A."/>
            <person name="Ziels R.M."/>
            <person name="Maus I."/>
            <person name="Zhu X."/>
            <person name="Kougias P.G."/>
            <person name="Basile A."/>
            <person name="Luo G."/>
            <person name="Schluter A."/>
            <person name="Konstantinidis K.T."/>
            <person name="Angelidaki I."/>
        </authorList>
    </citation>
    <scope>NUCLEOTIDE SEQUENCE [LARGE SCALE GENOMIC DNA]</scope>
    <source>
        <strain evidence="3">AS19jrsBPTG_9</strain>
    </source>
</reference>
<dbReference type="InterPro" id="IPR027381">
    <property type="entry name" value="LytR/CpsA/Psr_C"/>
</dbReference>
<keyword evidence="1" id="KW-1133">Transmembrane helix</keyword>
<evidence type="ECO:0000313" key="3">
    <source>
        <dbReference type="EMBL" id="NLZ24598.1"/>
    </source>
</evidence>
<dbReference type="EMBL" id="JAAZIL010000060">
    <property type="protein sequence ID" value="NLZ24598.1"/>
    <property type="molecule type" value="Genomic_DNA"/>
</dbReference>
<dbReference type="Pfam" id="PF13399">
    <property type="entry name" value="LytR_C"/>
    <property type="match status" value="1"/>
</dbReference>
<comment type="caution">
    <text evidence="3">The sequence shown here is derived from an EMBL/GenBank/DDBJ whole genome shotgun (WGS) entry which is preliminary data.</text>
</comment>
<dbReference type="InterPro" id="IPR050922">
    <property type="entry name" value="LytR/CpsA/Psr_CW_biosynth"/>
</dbReference>
<keyword evidence="1" id="KW-0472">Membrane</keyword>
<accession>A0A847VDK3</accession>